<name>A0A4Q9VEL2_9HYPH</name>
<evidence type="ECO:0000313" key="2">
    <source>
        <dbReference type="EMBL" id="TBW33089.1"/>
    </source>
</evidence>
<protein>
    <submittedName>
        <fullName evidence="2">PilZ domain-containing protein</fullName>
    </submittedName>
</protein>
<dbReference type="OrthoDB" id="9798164at2"/>
<dbReference type="Gene3D" id="2.40.10.220">
    <property type="entry name" value="predicted glycosyltransferase like domains"/>
    <property type="match status" value="1"/>
</dbReference>
<dbReference type="Proteomes" id="UP000292781">
    <property type="component" value="Unassembled WGS sequence"/>
</dbReference>
<keyword evidence="3" id="KW-1185">Reference proteome</keyword>
<dbReference type="SUPFAM" id="SSF141371">
    <property type="entry name" value="PilZ domain-like"/>
    <property type="match status" value="2"/>
</dbReference>
<proteinExistence type="predicted"/>
<gene>
    <name evidence="2" type="ORF">EYW49_20970</name>
</gene>
<reference evidence="2 3" key="1">
    <citation type="submission" date="2019-02" db="EMBL/GenBank/DDBJ databases">
        <title>Siculibacillus lacustris gen. nov., sp. nov., a new rosette-forming bacterium isolated from a freshwater crater lake (Lake St. Ana, Romania).</title>
        <authorList>
            <person name="Felfoldi T."/>
            <person name="Marton Z."/>
            <person name="Szabo A."/>
            <person name="Mentes A."/>
            <person name="Boka K."/>
            <person name="Marialigeti K."/>
            <person name="Mathe I."/>
            <person name="Koncz M."/>
            <person name="Schumann P."/>
            <person name="Toth E."/>
        </authorList>
    </citation>
    <scope>NUCLEOTIDE SEQUENCE [LARGE SCALE GENOMIC DNA]</scope>
    <source>
        <strain evidence="2 3">SA-279</strain>
    </source>
</reference>
<dbReference type="AlphaFoldDB" id="A0A4Q9VEL2"/>
<sequence length="204" mass="22848">MLSLRKTESPAPAKAIDRRMHQRVKVNLLGRCMFEDHREFTCQVVDMSPGGAAIVVPAVGRVGERVVAYIDHIGRLEGRLVRLIDGGFAMTLAMTPRKRDKLAAQLTWLANRHILNMPEDRRHERFVPRNPFNKLVLPDGTEMRCRILDVSPSGAAVQVDPKPAIGTPVALGMMRGRVVRRFDEGIAIEFTIVHSAESLQNYFA</sequence>
<dbReference type="GO" id="GO:0035438">
    <property type="term" value="F:cyclic-di-GMP binding"/>
    <property type="evidence" value="ECO:0007669"/>
    <property type="project" value="InterPro"/>
</dbReference>
<comment type="caution">
    <text evidence="2">The sequence shown here is derived from an EMBL/GenBank/DDBJ whole genome shotgun (WGS) entry which is preliminary data.</text>
</comment>
<dbReference type="InterPro" id="IPR009875">
    <property type="entry name" value="PilZ_domain"/>
</dbReference>
<organism evidence="2 3">
    <name type="scientific">Siculibacillus lacustris</name>
    <dbReference type="NCBI Taxonomy" id="1549641"/>
    <lineage>
        <taxon>Bacteria</taxon>
        <taxon>Pseudomonadati</taxon>
        <taxon>Pseudomonadota</taxon>
        <taxon>Alphaproteobacteria</taxon>
        <taxon>Hyphomicrobiales</taxon>
        <taxon>Ancalomicrobiaceae</taxon>
        <taxon>Siculibacillus</taxon>
    </lineage>
</organism>
<evidence type="ECO:0000259" key="1">
    <source>
        <dbReference type="Pfam" id="PF07238"/>
    </source>
</evidence>
<evidence type="ECO:0000313" key="3">
    <source>
        <dbReference type="Proteomes" id="UP000292781"/>
    </source>
</evidence>
<feature type="domain" description="PilZ" evidence="1">
    <location>
        <begin position="120"/>
        <end position="196"/>
    </location>
</feature>
<feature type="domain" description="PilZ" evidence="1">
    <location>
        <begin position="17"/>
        <end position="105"/>
    </location>
</feature>
<accession>A0A4Q9VEL2</accession>
<dbReference type="EMBL" id="SJFN01000047">
    <property type="protein sequence ID" value="TBW33089.1"/>
    <property type="molecule type" value="Genomic_DNA"/>
</dbReference>
<dbReference type="RefSeq" id="WP_131311587.1">
    <property type="nucleotide sequence ID" value="NZ_SJFN01000047.1"/>
</dbReference>
<dbReference type="Pfam" id="PF07238">
    <property type="entry name" value="PilZ"/>
    <property type="match status" value="2"/>
</dbReference>